<dbReference type="InterPro" id="IPR011701">
    <property type="entry name" value="MFS"/>
</dbReference>
<feature type="transmembrane region" description="Helical" evidence="4">
    <location>
        <begin position="360"/>
        <end position="381"/>
    </location>
</feature>
<dbReference type="InterPro" id="IPR036259">
    <property type="entry name" value="MFS_trans_sf"/>
</dbReference>
<keyword evidence="1 4" id="KW-0812">Transmembrane</keyword>
<accession>A0ABU5GRK1</accession>
<keyword evidence="2 4" id="KW-1133">Transmembrane helix</keyword>
<feature type="transmembrane region" description="Helical" evidence="4">
    <location>
        <begin position="207"/>
        <end position="231"/>
    </location>
</feature>
<feature type="domain" description="Major facilitator superfamily (MFS) profile" evidence="5">
    <location>
        <begin position="206"/>
        <end position="391"/>
    </location>
</feature>
<evidence type="ECO:0000313" key="6">
    <source>
        <dbReference type="EMBL" id="MDY7219606.1"/>
    </source>
</evidence>
<dbReference type="PANTHER" id="PTHR23534:SF1">
    <property type="entry name" value="MAJOR FACILITATOR SUPERFAMILY PROTEIN"/>
    <property type="match status" value="1"/>
</dbReference>
<keyword evidence="3 4" id="KW-0472">Membrane</keyword>
<feature type="transmembrane region" description="Helical" evidence="4">
    <location>
        <begin position="273"/>
        <end position="291"/>
    </location>
</feature>
<evidence type="ECO:0000256" key="3">
    <source>
        <dbReference type="ARBA" id="ARBA00023136"/>
    </source>
</evidence>
<reference evidence="6 7" key="1">
    <citation type="submission" date="2023-12" db="EMBL/GenBank/DDBJ databases">
        <title>Denitrificimonas halotolerans sp. nov.,a novel species isolated from landfill leachate.</title>
        <authorList>
            <person name="Wang S."/>
        </authorList>
    </citation>
    <scope>NUCLEOTIDE SEQUENCE [LARGE SCALE GENOMIC DNA]</scope>
    <source>
        <strain evidence="6 7">JX-1</strain>
    </source>
</reference>
<dbReference type="InterPro" id="IPR020846">
    <property type="entry name" value="MFS_dom"/>
</dbReference>
<dbReference type="Pfam" id="PF07690">
    <property type="entry name" value="MFS_1"/>
    <property type="match status" value="1"/>
</dbReference>
<protein>
    <submittedName>
        <fullName evidence="6">MFS transporter</fullName>
    </submittedName>
</protein>
<feature type="transmembrane region" description="Helical" evidence="4">
    <location>
        <begin position="130"/>
        <end position="151"/>
    </location>
</feature>
<evidence type="ECO:0000313" key="7">
    <source>
        <dbReference type="Proteomes" id="UP001294570"/>
    </source>
</evidence>
<name>A0ABU5GRK1_9GAMM</name>
<dbReference type="PANTHER" id="PTHR23534">
    <property type="entry name" value="MFS PERMEASE"/>
    <property type="match status" value="1"/>
</dbReference>
<dbReference type="SUPFAM" id="SSF103473">
    <property type="entry name" value="MFS general substrate transporter"/>
    <property type="match status" value="1"/>
</dbReference>
<evidence type="ECO:0000256" key="2">
    <source>
        <dbReference type="ARBA" id="ARBA00022989"/>
    </source>
</evidence>
<dbReference type="RefSeq" id="WP_321553697.1">
    <property type="nucleotide sequence ID" value="NZ_JAXIVU010000010.1"/>
</dbReference>
<dbReference type="Gene3D" id="1.20.1250.20">
    <property type="entry name" value="MFS general substrate transporter like domains"/>
    <property type="match status" value="1"/>
</dbReference>
<proteinExistence type="predicted"/>
<evidence type="ECO:0000259" key="5">
    <source>
        <dbReference type="PROSITE" id="PS50850"/>
    </source>
</evidence>
<keyword evidence="7" id="KW-1185">Reference proteome</keyword>
<feature type="transmembrane region" description="Helical" evidence="4">
    <location>
        <begin position="297"/>
        <end position="321"/>
    </location>
</feature>
<feature type="transmembrane region" description="Helical" evidence="4">
    <location>
        <begin position="333"/>
        <end position="354"/>
    </location>
</feature>
<feature type="transmembrane region" description="Helical" evidence="4">
    <location>
        <begin position="37"/>
        <end position="57"/>
    </location>
</feature>
<dbReference type="Proteomes" id="UP001294570">
    <property type="component" value="Unassembled WGS sequence"/>
</dbReference>
<evidence type="ECO:0000256" key="1">
    <source>
        <dbReference type="ARBA" id="ARBA00022692"/>
    </source>
</evidence>
<feature type="transmembrane region" description="Helical" evidence="4">
    <location>
        <begin position="243"/>
        <end position="261"/>
    </location>
</feature>
<comment type="caution">
    <text evidence="6">The sequence shown here is derived from an EMBL/GenBank/DDBJ whole genome shotgun (WGS) entry which is preliminary data.</text>
</comment>
<feature type="transmembrane region" description="Helical" evidence="4">
    <location>
        <begin position="69"/>
        <end position="86"/>
    </location>
</feature>
<evidence type="ECO:0000256" key="4">
    <source>
        <dbReference type="SAM" id="Phobius"/>
    </source>
</evidence>
<dbReference type="PROSITE" id="PS50850">
    <property type="entry name" value="MFS"/>
    <property type="match status" value="1"/>
</dbReference>
<organism evidence="6 7">
    <name type="scientific">Denitrificimonas halotolerans</name>
    <dbReference type="NCBI Taxonomy" id="3098930"/>
    <lineage>
        <taxon>Bacteria</taxon>
        <taxon>Pseudomonadati</taxon>
        <taxon>Pseudomonadota</taxon>
        <taxon>Gammaproteobacteria</taxon>
        <taxon>Pseudomonadales</taxon>
        <taxon>Pseudomonadaceae</taxon>
        <taxon>Denitrificimonas</taxon>
    </lineage>
</organism>
<gene>
    <name evidence="6" type="ORF">TOI97_08530</name>
</gene>
<sequence>MPVSVWGLAIAQALLTTGNILLVAVSALIGKQLASHPALITVPVAMQFLGLIVATLPAAHLMHKLGRKVGFILGNSIGLLGTWVALQGLEASSLMHFAVGTFLIGMAIGTGQQYRFAALDVCNVEQRPRAISMVMAGGILAAILGPNLAIWSRQWFDGNPFVGAFYGLFMIYVLALLLISSLRLATAVKTIPGEVSRSYYELFQQPLLVATIASGAIGYAIMVLLMTATPIAMQQDGFPFSNIAWVIQWHVLGMYVPSFFTGHLIRRFSSRSVILWGCAVLALCVLVNVLGNSYWHYLLSLMLLGVGWNFTYIGATHLLTFTYRPAEQGKVQGINEFMVFTAAAVGSLLAGMGVDILGWFWLNIASLPPLIFVAWWIFSLADERARERVKG</sequence>
<feature type="transmembrane region" description="Helical" evidence="4">
    <location>
        <begin position="163"/>
        <end position="186"/>
    </location>
</feature>
<feature type="transmembrane region" description="Helical" evidence="4">
    <location>
        <begin position="92"/>
        <end position="109"/>
    </location>
</feature>
<dbReference type="EMBL" id="JAXIVU010000010">
    <property type="protein sequence ID" value="MDY7219606.1"/>
    <property type="molecule type" value="Genomic_DNA"/>
</dbReference>